<dbReference type="EMBL" id="JAENIJ010000008">
    <property type="protein sequence ID" value="MBK1882105.1"/>
    <property type="molecule type" value="Genomic_DNA"/>
</dbReference>
<proteinExistence type="predicted"/>
<gene>
    <name evidence="2" type="ORF">JIN85_06755</name>
</gene>
<name>A0A934S6E3_9BACT</name>
<keyword evidence="1" id="KW-0472">Membrane</keyword>
<keyword evidence="1" id="KW-1133">Transmembrane helix</keyword>
<evidence type="ECO:0000313" key="2">
    <source>
        <dbReference type="EMBL" id="MBK1882105.1"/>
    </source>
</evidence>
<keyword evidence="1" id="KW-0812">Transmembrane</keyword>
<dbReference type="AlphaFoldDB" id="A0A934S6E3"/>
<keyword evidence="3" id="KW-1185">Reference proteome</keyword>
<protein>
    <submittedName>
        <fullName evidence="2">Uncharacterized protein</fullName>
    </submittedName>
</protein>
<dbReference type="RefSeq" id="WP_200268916.1">
    <property type="nucleotide sequence ID" value="NZ_JAENIJ010000008.1"/>
</dbReference>
<sequence length="55" mass="6467">MFKRILHEDWTHIIPFISFGLTFAVFVVATIRALRIRPGERERLATLPLDETTRN</sequence>
<dbReference type="Proteomes" id="UP000603141">
    <property type="component" value="Unassembled WGS sequence"/>
</dbReference>
<organism evidence="2 3">
    <name type="scientific">Luteolibacter pohnpeiensis</name>
    <dbReference type="NCBI Taxonomy" id="454153"/>
    <lineage>
        <taxon>Bacteria</taxon>
        <taxon>Pseudomonadati</taxon>
        <taxon>Verrucomicrobiota</taxon>
        <taxon>Verrucomicrobiia</taxon>
        <taxon>Verrucomicrobiales</taxon>
        <taxon>Verrucomicrobiaceae</taxon>
        <taxon>Luteolibacter</taxon>
    </lineage>
</organism>
<reference evidence="2" key="1">
    <citation type="submission" date="2021-01" db="EMBL/GenBank/DDBJ databases">
        <title>Modified the classification status of verrucomicrobia.</title>
        <authorList>
            <person name="Feng X."/>
        </authorList>
    </citation>
    <scope>NUCLEOTIDE SEQUENCE</scope>
    <source>
        <strain evidence="2">KCTC 22041</strain>
    </source>
</reference>
<feature type="transmembrane region" description="Helical" evidence="1">
    <location>
        <begin position="12"/>
        <end position="34"/>
    </location>
</feature>
<evidence type="ECO:0000313" key="3">
    <source>
        <dbReference type="Proteomes" id="UP000603141"/>
    </source>
</evidence>
<comment type="caution">
    <text evidence="2">The sequence shown here is derived from an EMBL/GenBank/DDBJ whole genome shotgun (WGS) entry which is preliminary data.</text>
</comment>
<evidence type="ECO:0000256" key="1">
    <source>
        <dbReference type="SAM" id="Phobius"/>
    </source>
</evidence>
<accession>A0A934S6E3</accession>